<evidence type="ECO:0000313" key="2">
    <source>
        <dbReference type="EMBL" id="RLU16064.1"/>
    </source>
</evidence>
<proteinExistence type="predicted"/>
<comment type="caution">
    <text evidence="2">The sequence shown here is derived from an EMBL/GenBank/DDBJ whole genome shotgun (WGS) entry which is preliminary data.</text>
</comment>
<feature type="transmembrane region" description="Helical" evidence="1">
    <location>
        <begin position="58"/>
        <end position="79"/>
    </location>
</feature>
<evidence type="ECO:0000256" key="1">
    <source>
        <dbReference type="SAM" id="Phobius"/>
    </source>
</evidence>
<organism evidence="2 3">
    <name type="scientific">Ooceraea biroi</name>
    <name type="common">Clonal raider ant</name>
    <name type="synonym">Cerapachys biroi</name>
    <dbReference type="NCBI Taxonomy" id="2015173"/>
    <lineage>
        <taxon>Eukaryota</taxon>
        <taxon>Metazoa</taxon>
        <taxon>Ecdysozoa</taxon>
        <taxon>Arthropoda</taxon>
        <taxon>Hexapoda</taxon>
        <taxon>Insecta</taxon>
        <taxon>Pterygota</taxon>
        <taxon>Neoptera</taxon>
        <taxon>Endopterygota</taxon>
        <taxon>Hymenoptera</taxon>
        <taxon>Apocrita</taxon>
        <taxon>Aculeata</taxon>
        <taxon>Formicoidea</taxon>
        <taxon>Formicidae</taxon>
        <taxon>Dorylinae</taxon>
        <taxon>Ooceraea</taxon>
    </lineage>
</organism>
<name>A0A3L8D719_OOCBI</name>
<reference evidence="2 3" key="1">
    <citation type="journal article" date="2018" name="Genome Res.">
        <title>The genomic architecture and molecular evolution of ant odorant receptors.</title>
        <authorList>
            <person name="McKenzie S.K."/>
            <person name="Kronauer D.J.C."/>
        </authorList>
    </citation>
    <scope>NUCLEOTIDE SEQUENCE [LARGE SCALE GENOMIC DNA]</scope>
    <source>
        <strain evidence="2">Clonal line C1</strain>
    </source>
</reference>
<gene>
    <name evidence="2" type="ORF">DMN91_011822</name>
</gene>
<protein>
    <submittedName>
        <fullName evidence="2">Uncharacterized protein</fullName>
    </submittedName>
</protein>
<dbReference type="AlphaFoldDB" id="A0A3L8D719"/>
<sequence length="130" mass="14883">MHLRLFIIAGSGRPRPQHPISFRDIRVTCEILLDAGGSQGVPPLRFARSGLRRPHNHAISSSSGVFFSCLFFLIAYTWIESLFWGNARNPSQSSAIPYDSRRDYDFSDYIREFTGFTGKFPLARRFQRPV</sequence>
<keyword evidence="1" id="KW-1133">Transmembrane helix</keyword>
<keyword evidence="1" id="KW-0812">Transmembrane</keyword>
<evidence type="ECO:0000313" key="3">
    <source>
        <dbReference type="Proteomes" id="UP000279307"/>
    </source>
</evidence>
<accession>A0A3L8D719</accession>
<dbReference type="Proteomes" id="UP000279307">
    <property type="component" value="Chromosome 12"/>
</dbReference>
<dbReference type="EMBL" id="QOIP01000012">
    <property type="protein sequence ID" value="RLU16064.1"/>
    <property type="molecule type" value="Genomic_DNA"/>
</dbReference>
<keyword evidence="1" id="KW-0472">Membrane</keyword>